<dbReference type="EMBL" id="BTSX01000002">
    <property type="protein sequence ID" value="GMS84930.1"/>
    <property type="molecule type" value="Genomic_DNA"/>
</dbReference>
<feature type="non-terminal residue" evidence="1">
    <location>
        <position position="67"/>
    </location>
</feature>
<sequence length="67" mass="8026">SRIELEQAMTTMVFQRRFADAKKLEKRFDVIEHPQKVDGKVPNMNEYESKNEVYLKLRLSHRQFIAS</sequence>
<gene>
    <name evidence="1" type="ORF">PENTCL1PPCAC_7105</name>
</gene>
<proteinExistence type="predicted"/>
<name>A0AAV5SXV7_9BILA</name>
<reference evidence="1" key="1">
    <citation type="submission" date="2023-10" db="EMBL/GenBank/DDBJ databases">
        <title>Genome assembly of Pristionchus species.</title>
        <authorList>
            <person name="Yoshida K."/>
            <person name="Sommer R.J."/>
        </authorList>
    </citation>
    <scope>NUCLEOTIDE SEQUENCE</scope>
    <source>
        <strain evidence="1">RS0144</strain>
    </source>
</reference>
<evidence type="ECO:0000313" key="2">
    <source>
        <dbReference type="Proteomes" id="UP001432027"/>
    </source>
</evidence>
<protein>
    <submittedName>
        <fullName evidence="1">Uncharacterized protein</fullName>
    </submittedName>
</protein>
<evidence type="ECO:0000313" key="1">
    <source>
        <dbReference type="EMBL" id="GMS84930.1"/>
    </source>
</evidence>
<keyword evidence="2" id="KW-1185">Reference proteome</keyword>
<accession>A0AAV5SXV7</accession>
<comment type="caution">
    <text evidence="1">The sequence shown here is derived from an EMBL/GenBank/DDBJ whole genome shotgun (WGS) entry which is preliminary data.</text>
</comment>
<organism evidence="1 2">
    <name type="scientific">Pristionchus entomophagus</name>
    <dbReference type="NCBI Taxonomy" id="358040"/>
    <lineage>
        <taxon>Eukaryota</taxon>
        <taxon>Metazoa</taxon>
        <taxon>Ecdysozoa</taxon>
        <taxon>Nematoda</taxon>
        <taxon>Chromadorea</taxon>
        <taxon>Rhabditida</taxon>
        <taxon>Rhabditina</taxon>
        <taxon>Diplogasteromorpha</taxon>
        <taxon>Diplogasteroidea</taxon>
        <taxon>Neodiplogasteridae</taxon>
        <taxon>Pristionchus</taxon>
    </lineage>
</organism>
<feature type="non-terminal residue" evidence="1">
    <location>
        <position position="1"/>
    </location>
</feature>
<dbReference type="Proteomes" id="UP001432027">
    <property type="component" value="Unassembled WGS sequence"/>
</dbReference>
<dbReference type="AlphaFoldDB" id="A0AAV5SXV7"/>